<sequence>MMTSICDMPHWLGQGPFFSATVLIRRGPLISDIPAKMSLPDEILNLVLEVVTFLRVVTVFSVETIIFPFIVSLGLCPDGVGGPEEPLASPSGVKMLVTLYRGRGVSMA</sequence>
<proteinExistence type="predicted"/>
<organism evidence="1">
    <name type="scientific">Ensete ventricosum</name>
    <name type="common">Abyssinian banana</name>
    <name type="synonym">Musa ensete</name>
    <dbReference type="NCBI Taxonomy" id="4639"/>
    <lineage>
        <taxon>Eukaryota</taxon>
        <taxon>Viridiplantae</taxon>
        <taxon>Streptophyta</taxon>
        <taxon>Embryophyta</taxon>
        <taxon>Tracheophyta</taxon>
        <taxon>Spermatophyta</taxon>
        <taxon>Magnoliopsida</taxon>
        <taxon>Liliopsida</taxon>
        <taxon>Zingiberales</taxon>
        <taxon>Musaceae</taxon>
        <taxon>Ensete</taxon>
    </lineage>
</organism>
<evidence type="ECO:0000313" key="1">
    <source>
        <dbReference type="EMBL" id="RZR72745.1"/>
    </source>
</evidence>
<name>A0A444D1B1_ENSVE</name>
<dbReference type="EMBL" id="KV875748">
    <property type="protein sequence ID" value="RZR72745.1"/>
    <property type="molecule type" value="Genomic_DNA"/>
</dbReference>
<protein>
    <submittedName>
        <fullName evidence="1">Uncharacterized protein</fullName>
    </submittedName>
</protein>
<accession>A0A444D1B1</accession>
<dbReference type="Proteomes" id="UP000290560">
    <property type="component" value="Unassembled WGS sequence"/>
</dbReference>
<gene>
    <name evidence="1" type="ORF">BHM03_00016469</name>
</gene>
<reference evidence="1" key="1">
    <citation type="journal article" date="2018" name="Data Brief">
        <title>Genome sequence data from 17 accessions of Ensete ventricosum, a staple food crop for millions in Ethiopia.</title>
        <authorList>
            <person name="Yemataw Z."/>
            <person name="Muzemil S."/>
            <person name="Ambachew D."/>
            <person name="Tripathi L."/>
            <person name="Tesfaye K."/>
            <person name="Chala A."/>
            <person name="Farbos A."/>
            <person name="O'Neill P."/>
            <person name="Moore K."/>
            <person name="Grant M."/>
            <person name="Studholme D.J."/>
        </authorList>
    </citation>
    <scope>NUCLEOTIDE SEQUENCE [LARGE SCALE GENOMIC DNA]</scope>
    <source>
        <tissue evidence="1">Leaf</tissue>
    </source>
</reference>
<dbReference type="AlphaFoldDB" id="A0A444D1B1"/>